<evidence type="ECO:0000256" key="6">
    <source>
        <dbReference type="PROSITE-ProRule" id="PRU00169"/>
    </source>
</evidence>
<dbReference type="Gene3D" id="1.10.10.10">
    <property type="entry name" value="Winged helix-like DNA-binding domain superfamily/Winged helix DNA-binding domain"/>
    <property type="match status" value="1"/>
</dbReference>
<dbReference type="SUPFAM" id="SSF52172">
    <property type="entry name" value="CheY-like"/>
    <property type="match status" value="1"/>
</dbReference>
<evidence type="ECO:0000313" key="11">
    <source>
        <dbReference type="Proteomes" id="UP001285244"/>
    </source>
</evidence>
<protein>
    <submittedName>
        <fullName evidence="10">Response regulator transcription factor</fullName>
    </submittedName>
</protein>
<dbReference type="EMBL" id="JALBUS010000009">
    <property type="protein sequence ID" value="MDX8417604.1"/>
    <property type="molecule type" value="Genomic_DNA"/>
</dbReference>
<dbReference type="InterPro" id="IPR016032">
    <property type="entry name" value="Sig_transdc_resp-reg_C-effctor"/>
</dbReference>
<dbReference type="Pfam" id="PF00486">
    <property type="entry name" value="Trans_reg_C"/>
    <property type="match status" value="1"/>
</dbReference>
<evidence type="ECO:0000256" key="1">
    <source>
        <dbReference type="ARBA" id="ARBA00022553"/>
    </source>
</evidence>
<dbReference type="Gene3D" id="6.10.250.690">
    <property type="match status" value="1"/>
</dbReference>
<dbReference type="InterPro" id="IPR011006">
    <property type="entry name" value="CheY-like_superfamily"/>
</dbReference>
<feature type="DNA-binding region" description="OmpR/PhoB-type" evidence="7">
    <location>
        <begin position="134"/>
        <end position="233"/>
    </location>
</feature>
<dbReference type="InterPro" id="IPR001867">
    <property type="entry name" value="OmpR/PhoB-type_DNA-bd"/>
</dbReference>
<sequence length="233" mass="27179">MPQQTILIIEDDTDILMIESTYLQSAGFQTIVRENGDHILAFMEENPCDLVLLDLMLPGMDGYAICEQIRKKYDIPVLMVTARNESLDKIRGFNFGADDYIAKPFDPMELTARVKANLRQYQRLKQTSKSSEPQAEIRIGDIRILPDSWRVFKKDTEIHLTNREFELLTFMAKNPNIVFSKEQLMEKIWKYEYVGDTSTVMVHINRIREKIEEDPKKPKILETIWGAGYRLNN</sequence>
<organism evidence="10 11">
    <name type="scientific">Absicoccus intestinalis</name>
    <dbReference type="NCBI Taxonomy" id="2926319"/>
    <lineage>
        <taxon>Bacteria</taxon>
        <taxon>Bacillati</taxon>
        <taxon>Bacillota</taxon>
        <taxon>Erysipelotrichia</taxon>
        <taxon>Erysipelotrichales</taxon>
        <taxon>Erysipelotrichaceae</taxon>
        <taxon>Absicoccus</taxon>
    </lineage>
</organism>
<dbReference type="InterPro" id="IPR039420">
    <property type="entry name" value="WalR-like"/>
</dbReference>
<gene>
    <name evidence="10" type="ORF">MOZ64_07080</name>
</gene>
<keyword evidence="11" id="KW-1185">Reference proteome</keyword>
<evidence type="ECO:0000256" key="7">
    <source>
        <dbReference type="PROSITE-ProRule" id="PRU01091"/>
    </source>
</evidence>
<dbReference type="RefSeq" id="WP_320325889.1">
    <property type="nucleotide sequence ID" value="NZ_JALBUS010000009.1"/>
</dbReference>
<keyword evidence="2" id="KW-0902">Two-component regulatory system</keyword>
<dbReference type="CDD" id="cd00383">
    <property type="entry name" value="trans_reg_C"/>
    <property type="match status" value="1"/>
</dbReference>
<feature type="domain" description="Response regulatory" evidence="8">
    <location>
        <begin position="5"/>
        <end position="118"/>
    </location>
</feature>
<dbReference type="InterPro" id="IPR036388">
    <property type="entry name" value="WH-like_DNA-bd_sf"/>
</dbReference>
<feature type="modified residue" description="4-aspartylphosphate" evidence="6">
    <location>
        <position position="54"/>
    </location>
</feature>
<keyword evidence="5" id="KW-0804">Transcription</keyword>
<dbReference type="Pfam" id="PF00072">
    <property type="entry name" value="Response_reg"/>
    <property type="match status" value="1"/>
</dbReference>
<evidence type="ECO:0000259" key="8">
    <source>
        <dbReference type="PROSITE" id="PS50110"/>
    </source>
</evidence>
<proteinExistence type="predicted"/>
<keyword evidence="1 6" id="KW-0597">Phosphoprotein</keyword>
<evidence type="ECO:0000256" key="5">
    <source>
        <dbReference type="ARBA" id="ARBA00023163"/>
    </source>
</evidence>
<dbReference type="InterPro" id="IPR001789">
    <property type="entry name" value="Sig_transdc_resp-reg_receiver"/>
</dbReference>
<dbReference type="PANTHER" id="PTHR48111:SF40">
    <property type="entry name" value="PHOSPHATE REGULON TRANSCRIPTIONAL REGULATORY PROTEIN PHOB"/>
    <property type="match status" value="1"/>
</dbReference>
<keyword evidence="3" id="KW-0805">Transcription regulation</keyword>
<evidence type="ECO:0000256" key="4">
    <source>
        <dbReference type="ARBA" id="ARBA00023125"/>
    </source>
</evidence>
<evidence type="ECO:0000313" key="10">
    <source>
        <dbReference type="EMBL" id="MDX8417604.1"/>
    </source>
</evidence>
<dbReference type="PANTHER" id="PTHR48111">
    <property type="entry name" value="REGULATOR OF RPOS"/>
    <property type="match status" value="1"/>
</dbReference>
<evidence type="ECO:0000259" key="9">
    <source>
        <dbReference type="PROSITE" id="PS51755"/>
    </source>
</evidence>
<dbReference type="Gene3D" id="3.40.50.2300">
    <property type="match status" value="1"/>
</dbReference>
<feature type="domain" description="OmpR/PhoB-type" evidence="9">
    <location>
        <begin position="134"/>
        <end position="233"/>
    </location>
</feature>
<dbReference type="SMART" id="SM00862">
    <property type="entry name" value="Trans_reg_C"/>
    <property type="match status" value="1"/>
</dbReference>
<accession>A0ABU4WM02</accession>
<evidence type="ECO:0000256" key="2">
    <source>
        <dbReference type="ARBA" id="ARBA00023012"/>
    </source>
</evidence>
<dbReference type="Proteomes" id="UP001285244">
    <property type="component" value="Unassembled WGS sequence"/>
</dbReference>
<comment type="caution">
    <text evidence="10">The sequence shown here is derived from an EMBL/GenBank/DDBJ whole genome shotgun (WGS) entry which is preliminary data.</text>
</comment>
<dbReference type="SMART" id="SM00448">
    <property type="entry name" value="REC"/>
    <property type="match status" value="1"/>
</dbReference>
<dbReference type="PROSITE" id="PS50110">
    <property type="entry name" value="RESPONSE_REGULATORY"/>
    <property type="match status" value="1"/>
</dbReference>
<dbReference type="SUPFAM" id="SSF46894">
    <property type="entry name" value="C-terminal effector domain of the bipartite response regulators"/>
    <property type="match status" value="1"/>
</dbReference>
<evidence type="ECO:0000256" key="3">
    <source>
        <dbReference type="ARBA" id="ARBA00023015"/>
    </source>
</evidence>
<dbReference type="PROSITE" id="PS51755">
    <property type="entry name" value="OMPR_PHOB"/>
    <property type="match status" value="1"/>
</dbReference>
<reference evidence="10 11" key="1">
    <citation type="submission" date="2022-03" db="EMBL/GenBank/DDBJ databases">
        <title>Novel taxa within the pig intestine.</title>
        <authorList>
            <person name="Wylensek D."/>
            <person name="Bishof K."/>
            <person name="Afrizal A."/>
            <person name="Clavel T."/>
        </authorList>
    </citation>
    <scope>NUCLEOTIDE SEQUENCE [LARGE SCALE GENOMIC DNA]</scope>
    <source>
        <strain evidence="10 11">Cla-KB-P134</strain>
    </source>
</reference>
<keyword evidence="4 7" id="KW-0238">DNA-binding</keyword>
<name>A0ABU4WM02_9FIRM</name>